<dbReference type="Gene3D" id="1.25.40.10">
    <property type="entry name" value="Tetratricopeptide repeat domain"/>
    <property type="match status" value="2"/>
</dbReference>
<dbReference type="PANTHER" id="PTHR45339:SF5">
    <property type="entry name" value="HISTIDINE KINASE"/>
    <property type="match status" value="1"/>
</dbReference>
<dbReference type="SUPFAM" id="SSF52172">
    <property type="entry name" value="CheY-like"/>
    <property type="match status" value="1"/>
</dbReference>
<evidence type="ECO:0000256" key="3">
    <source>
        <dbReference type="ARBA" id="ARBA00022553"/>
    </source>
</evidence>
<reference evidence="9" key="1">
    <citation type="journal article" date="2019" name="Int. J. Syst. Evol. Microbiol.">
        <title>The Global Catalogue of Microorganisms (GCM) 10K type strain sequencing project: providing services to taxonomists for standard genome sequencing and annotation.</title>
        <authorList>
            <consortium name="The Broad Institute Genomics Platform"/>
            <consortium name="The Broad Institute Genome Sequencing Center for Infectious Disease"/>
            <person name="Wu L."/>
            <person name="Ma J."/>
        </authorList>
    </citation>
    <scope>NUCLEOTIDE SEQUENCE [LARGE SCALE GENOMIC DNA]</scope>
    <source>
        <strain evidence="9">JCM 17843</strain>
    </source>
</reference>
<evidence type="ECO:0000259" key="6">
    <source>
        <dbReference type="PROSITE" id="PS50109"/>
    </source>
</evidence>
<dbReference type="SUPFAM" id="SSF48452">
    <property type="entry name" value="TPR-like"/>
    <property type="match status" value="3"/>
</dbReference>
<dbReference type="SUPFAM" id="SSF47384">
    <property type="entry name" value="Homodimeric domain of signal transducing histidine kinase"/>
    <property type="match status" value="1"/>
</dbReference>
<evidence type="ECO:0000256" key="4">
    <source>
        <dbReference type="PROSITE-ProRule" id="PRU00169"/>
    </source>
</evidence>
<dbReference type="PANTHER" id="PTHR45339">
    <property type="entry name" value="HYBRID SIGNAL TRANSDUCTION HISTIDINE KINASE J"/>
    <property type="match status" value="1"/>
</dbReference>
<gene>
    <name evidence="8" type="ORF">GCM10007972_06010</name>
</gene>
<dbReference type="SMART" id="SM00028">
    <property type="entry name" value="TPR"/>
    <property type="match status" value="5"/>
</dbReference>
<dbReference type="CDD" id="cd16922">
    <property type="entry name" value="HATPase_EvgS-ArcB-TorS-like"/>
    <property type="match status" value="1"/>
</dbReference>
<dbReference type="RefSeq" id="WP_188873463.1">
    <property type="nucleotide sequence ID" value="NZ_BMOV01000002.1"/>
</dbReference>
<dbReference type="PRINTS" id="PR00344">
    <property type="entry name" value="BCTRLSENSOR"/>
</dbReference>
<dbReference type="InterPro" id="IPR003594">
    <property type="entry name" value="HATPase_dom"/>
</dbReference>
<feature type="modified residue" description="4-aspartylphosphate" evidence="4">
    <location>
        <position position="763"/>
    </location>
</feature>
<feature type="region of interest" description="Disordered" evidence="5">
    <location>
        <begin position="689"/>
        <end position="709"/>
    </location>
</feature>
<comment type="caution">
    <text evidence="8">The sequence shown here is derived from an EMBL/GenBank/DDBJ whole genome shotgun (WGS) entry which is preliminary data.</text>
</comment>
<dbReference type="InterPro" id="IPR005467">
    <property type="entry name" value="His_kinase_dom"/>
</dbReference>
<feature type="domain" description="Response regulatory" evidence="7">
    <location>
        <begin position="714"/>
        <end position="831"/>
    </location>
</feature>
<dbReference type="InterPro" id="IPR011990">
    <property type="entry name" value="TPR-like_helical_dom_sf"/>
</dbReference>
<evidence type="ECO:0000313" key="9">
    <source>
        <dbReference type="Proteomes" id="UP000602381"/>
    </source>
</evidence>
<evidence type="ECO:0000256" key="2">
    <source>
        <dbReference type="ARBA" id="ARBA00012438"/>
    </source>
</evidence>
<dbReference type="InterPro" id="IPR003661">
    <property type="entry name" value="HisK_dim/P_dom"/>
</dbReference>
<dbReference type="EC" id="2.7.13.3" evidence="2"/>
<dbReference type="Gene3D" id="3.40.50.2300">
    <property type="match status" value="1"/>
</dbReference>
<evidence type="ECO:0000256" key="1">
    <source>
        <dbReference type="ARBA" id="ARBA00000085"/>
    </source>
</evidence>
<dbReference type="Pfam" id="PF00072">
    <property type="entry name" value="Response_reg"/>
    <property type="match status" value="1"/>
</dbReference>
<feature type="domain" description="Histidine kinase" evidence="6">
    <location>
        <begin position="440"/>
        <end position="663"/>
    </location>
</feature>
<dbReference type="Proteomes" id="UP000602381">
    <property type="component" value="Unassembled WGS sequence"/>
</dbReference>
<keyword evidence="9" id="KW-1185">Reference proteome</keyword>
<dbReference type="InterPro" id="IPR019734">
    <property type="entry name" value="TPR_rpt"/>
</dbReference>
<dbReference type="SMART" id="SM00448">
    <property type="entry name" value="REC"/>
    <property type="match status" value="1"/>
</dbReference>
<dbReference type="InterPro" id="IPR004358">
    <property type="entry name" value="Sig_transdc_His_kin-like_C"/>
</dbReference>
<dbReference type="SMART" id="SM00387">
    <property type="entry name" value="HATPase_c"/>
    <property type="match status" value="1"/>
</dbReference>
<dbReference type="Gene3D" id="1.10.287.130">
    <property type="match status" value="1"/>
</dbReference>
<dbReference type="InterPro" id="IPR011006">
    <property type="entry name" value="CheY-like_superfamily"/>
</dbReference>
<sequence>MTVWSGLATASQIPLRSAQLQSAEQLVADAVAASDYDPAQSLSLARQALERVANIKAPGLEVKALSLAARAQTRLGAFDDALKLGHQAISVAEAHAITGPDLADANDSLGVAYMRLGQMDRSLLAMRKAMDLRRALGLELALVQSLTNIATLYALTGDYQEAESLLRTALQQIRDLDEATLLNRILINLSYVLVEAGASEKALPLLEESRVLARASDNSYFLAHGLHNTGEALVRMGQYQEAAPYLNQSLTLSTRLGIKSVTGDNFQYLAQIALADGRVDDAFTLANRALDLALETKENHRLRDMHALLSQIERAQGNIESALQHLEEHIVLKDAVFNQARDRTLSLLRAEFDLAEKDHEIALLNRDQKIQALQLEKEKSYRQVTVGSLAIMVLIAGGLAWSLRSNILARRIAALKAIELEKTKDALAKADRAKSDLLATTTHEVRTPLNGMLGMAQVLLKSPLNPAQRRQAEAIRQAGQAMLVILNDLLDISKIEAGRVDLEPCVIDLKSLVSSYSDLWQPNAQERGLTFDVHLAADLPDRIIADPKRIQQVLFNLISNAIKFTQYGGVTVRISRAEKQEDAGKITLMFEVVDSGPGIADDVQAILFEQYNQGKLGAGGDIQGTGLGLHICRQLTLCLGGDIGFNSEEGKGSRFWFAVPVEIASDSSEPCQLCSSPSGDAPAAVPDLLCDAPDQPDDDPVGSPDAQQADGPLRILVADDNDMNKQLMSAILGSWNVHYEIVDDGAQAVDQVKANAWDVVLMDAYMPVLDGVRATQTIRSLKGSGAQTPIIALTASTQSDDQARFGKAGFNGFVPKPLNLDVLAAEITRLTGRSVA</sequence>
<dbReference type="Gene3D" id="3.30.565.10">
    <property type="entry name" value="Histidine kinase-like ATPase, C-terminal domain"/>
    <property type="match status" value="1"/>
</dbReference>
<organism evidence="8 9">
    <name type="scientific">Iodidimonas muriae</name>
    <dbReference type="NCBI Taxonomy" id="261467"/>
    <lineage>
        <taxon>Bacteria</taxon>
        <taxon>Pseudomonadati</taxon>
        <taxon>Pseudomonadota</taxon>
        <taxon>Alphaproteobacteria</taxon>
        <taxon>Iodidimonadales</taxon>
        <taxon>Iodidimonadaceae</taxon>
        <taxon>Iodidimonas</taxon>
    </lineage>
</organism>
<evidence type="ECO:0000256" key="5">
    <source>
        <dbReference type="SAM" id="MobiDB-lite"/>
    </source>
</evidence>
<name>A0ABQ2LB44_9PROT</name>
<dbReference type="SUPFAM" id="SSF55874">
    <property type="entry name" value="ATPase domain of HSP90 chaperone/DNA topoisomerase II/histidine kinase"/>
    <property type="match status" value="1"/>
</dbReference>
<evidence type="ECO:0000259" key="7">
    <source>
        <dbReference type="PROSITE" id="PS50110"/>
    </source>
</evidence>
<dbReference type="CDD" id="cd17546">
    <property type="entry name" value="REC_hyHK_CKI1_RcsC-like"/>
    <property type="match status" value="1"/>
</dbReference>
<dbReference type="PROSITE" id="PS50110">
    <property type="entry name" value="RESPONSE_REGULATORY"/>
    <property type="match status" value="1"/>
</dbReference>
<dbReference type="Pfam" id="PF00512">
    <property type="entry name" value="HisKA"/>
    <property type="match status" value="1"/>
</dbReference>
<keyword evidence="3 4" id="KW-0597">Phosphoprotein</keyword>
<dbReference type="SMART" id="SM00388">
    <property type="entry name" value="HisKA"/>
    <property type="match status" value="1"/>
</dbReference>
<protein>
    <recommendedName>
        <fullName evidence="2">histidine kinase</fullName>
        <ecNumber evidence="2">2.7.13.3</ecNumber>
    </recommendedName>
</protein>
<dbReference type="InterPro" id="IPR001789">
    <property type="entry name" value="Sig_transdc_resp-reg_receiver"/>
</dbReference>
<comment type="catalytic activity">
    <reaction evidence="1">
        <text>ATP + protein L-histidine = ADP + protein N-phospho-L-histidine.</text>
        <dbReference type="EC" id="2.7.13.3"/>
    </reaction>
</comment>
<proteinExistence type="predicted"/>
<accession>A0ABQ2LB44</accession>
<dbReference type="Pfam" id="PF13424">
    <property type="entry name" value="TPR_12"/>
    <property type="match status" value="2"/>
</dbReference>
<dbReference type="InterPro" id="IPR036097">
    <property type="entry name" value="HisK_dim/P_sf"/>
</dbReference>
<dbReference type="CDD" id="cd00082">
    <property type="entry name" value="HisKA"/>
    <property type="match status" value="1"/>
</dbReference>
<evidence type="ECO:0000313" key="8">
    <source>
        <dbReference type="EMBL" id="GGO07064.1"/>
    </source>
</evidence>
<dbReference type="EMBL" id="BMOV01000002">
    <property type="protein sequence ID" value="GGO07064.1"/>
    <property type="molecule type" value="Genomic_DNA"/>
</dbReference>
<dbReference type="Pfam" id="PF02518">
    <property type="entry name" value="HATPase_c"/>
    <property type="match status" value="1"/>
</dbReference>
<dbReference type="InterPro" id="IPR036890">
    <property type="entry name" value="HATPase_C_sf"/>
</dbReference>
<dbReference type="PROSITE" id="PS50109">
    <property type="entry name" value="HIS_KIN"/>
    <property type="match status" value="1"/>
</dbReference>